<accession>A0A8J2SWU6</accession>
<evidence type="ECO:0000313" key="3">
    <source>
        <dbReference type="EMBL" id="CAH0376531.1"/>
    </source>
</evidence>
<comment type="similarity">
    <text evidence="2">Belongs to the actin family.</text>
</comment>
<comment type="catalytic activity">
    <reaction evidence="1">
        <text>ATP + H2O = ADP + phosphate + H(+)</text>
        <dbReference type="Rhea" id="RHEA:13065"/>
        <dbReference type="ChEBI" id="CHEBI:15377"/>
        <dbReference type="ChEBI" id="CHEBI:15378"/>
        <dbReference type="ChEBI" id="CHEBI:30616"/>
        <dbReference type="ChEBI" id="CHEBI:43474"/>
        <dbReference type="ChEBI" id="CHEBI:456216"/>
    </reaction>
</comment>
<dbReference type="EMBL" id="CAKKNE010000005">
    <property type="protein sequence ID" value="CAH0376531.1"/>
    <property type="molecule type" value="Genomic_DNA"/>
</dbReference>
<dbReference type="SMART" id="SM00268">
    <property type="entry name" value="ACTIN"/>
    <property type="match status" value="1"/>
</dbReference>
<name>A0A8J2SWU6_9STRA</name>
<gene>
    <name evidence="3" type="ORF">PECAL_5P11260</name>
</gene>
<dbReference type="PANTHER" id="PTHR11937">
    <property type="entry name" value="ACTIN"/>
    <property type="match status" value="1"/>
</dbReference>
<proteinExistence type="inferred from homology"/>
<evidence type="ECO:0008006" key="5">
    <source>
        <dbReference type="Google" id="ProtNLM"/>
    </source>
</evidence>
<dbReference type="Pfam" id="PF00022">
    <property type="entry name" value="Actin"/>
    <property type="match status" value="1"/>
</dbReference>
<dbReference type="InterPro" id="IPR043129">
    <property type="entry name" value="ATPase_NBD"/>
</dbReference>
<dbReference type="OrthoDB" id="5132116at2759"/>
<keyword evidence="4" id="KW-1185">Reference proteome</keyword>
<organism evidence="3 4">
    <name type="scientific">Pelagomonas calceolata</name>
    <dbReference type="NCBI Taxonomy" id="35677"/>
    <lineage>
        <taxon>Eukaryota</taxon>
        <taxon>Sar</taxon>
        <taxon>Stramenopiles</taxon>
        <taxon>Ochrophyta</taxon>
        <taxon>Pelagophyceae</taxon>
        <taxon>Pelagomonadales</taxon>
        <taxon>Pelagomonadaceae</taxon>
        <taxon>Pelagomonas</taxon>
    </lineage>
</organism>
<dbReference type="Gene3D" id="3.30.420.40">
    <property type="match status" value="2"/>
</dbReference>
<evidence type="ECO:0000256" key="2">
    <source>
        <dbReference type="RuleBase" id="RU000487"/>
    </source>
</evidence>
<reference evidence="3" key="1">
    <citation type="submission" date="2021-11" db="EMBL/GenBank/DDBJ databases">
        <authorList>
            <consortium name="Genoscope - CEA"/>
            <person name="William W."/>
        </authorList>
    </citation>
    <scope>NUCLEOTIDE SEQUENCE</scope>
</reference>
<dbReference type="AlphaFoldDB" id="A0A8J2SWU6"/>
<sequence>MSVAMGGDETGGFVGDVGTAVSKFGFGGEDAPKGVLSSRLGCVFDQNQAYVKGSNGVPLLRELTAEDYKVPDDYPARLHTRSPFVAPPQNQQCVAKWLHGDVSSLGAARFDKGESCVVRSPLVDGELDDWDTIEELWREAFERAKTSGAEQPVLAATPSDATPKHRAQYLELLFETFGCRAAYLARNATLAAFAAGRASALVVDCGAGTTSVVPVVDGYVLMKGIRTSKRGGDHVDAHAHELLTKLCGGTEPVPRAAVRREGRKTYESWPEAFRKFTQRETVRDLKESYGVIPKKWGLAVGLKEDKRQFFLPDGTIVDVTTDLVRAPEQLFEGVEEEEVVKKEEEEPSIKVVRDARVGQRALQPPQIQPPINDPVVAALPEMVKGSLERVDVDVRKDLLLNIVLSGGGSCAPGTAERLHSDVALSLCAPFKAKIVAPAAFERKFGVWIGGSILSSLGSFQQMWLSKKEYDDDGPTRLVEGRWD</sequence>
<dbReference type="Proteomes" id="UP000789595">
    <property type="component" value="Unassembled WGS sequence"/>
</dbReference>
<evidence type="ECO:0000313" key="4">
    <source>
        <dbReference type="Proteomes" id="UP000789595"/>
    </source>
</evidence>
<dbReference type="InterPro" id="IPR004000">
    <property type="entry name" value="Actin"/>
</dbReference>
<evidence type="ECO:0000256" key="1">
    <source>
        <dbReference type="ARBA" id="ARBA00049360"/>
    </source>
</evidence>
<comment type="caution">
    <text evidence="3">The sequence shown here is derived from an EMBL/GenBank/DDBJ whole genome shotgun (WGS) entry which is preliminary data.</text>
</comment>
<dbReference type="Gene3D" id="3.90.640.10">
    <property type="entry name" value="Actin, Chain A, domain 4"/>
    <property type="match status" value="1"/>
</dbReference>
<protein>
    <recommendedName>
        <fullName evidence="5">Actin-related protein 4</fullName>
    </recommendedName>
</protein>
<dbReference type="SUPFAM" id="SSF53067">
    <property type="entry name" value="Actin-like ATPase domain"/>
    <property type="match status" value="2"/>
</dbReference>